<dbReference type="Gene3D" id="2.170.150.70">
    <property type="match status" value="1"/>
</dbReference>
<protein>
    <recommendedName>
        <fullName evidence="4">CENP-V/GFA domain-containing protein</fullName>
    </recommendedName>
</protein>
<evidence type="ECO:0000256" key="3">
    <source>
        <dbReference type="ARBA" id="ARBA00022833"/>
    </source>
</evidence>
<feature type="domain" description="CENP-V/GFA" evidence="4">
    <location>
        <begin position="25"/>
        <end position="137"/>
    </location>
</feature>
<proteinExistence type="inferred from homology"/>
<dbReference type="InterPro" id="IPR006913">
    <property type="entry name" value="CENP-V/GFA"/>
</dbReference>
<evidence type="ECO:0000313" key="5">
    <source>
        <dbReference type="EMBL" id="CAH3103909.1"/>
    </source>
</evidence>
<dbReference type="PANTHER" id="PTHR28620:SF1">
    <property type="entry name" value="CENP-V_GFA DOMAIN-CONTAINING PROTEIN"/>
    <property type="match status" value="1"/>
</dbReference>
<evidence type="ECO:0000313" key="6">
    <source>
        <dbReference type="Proteomes" id="UP001159405"/>
    </source>
</evidence>
<dbReference type="PROSITE" id="PS51891">
    <property type="entry name" value="CENP_V_GFA"/>
    <property type="match status" value="1"/>
</dbReference>
<dbReference type="PANTHER" id="PTHR28620">
    <property type="entry name" value="CENTROMERE PROTEIN V"/>
    <property type="match status" value="1"/>
</dbReference>
<dbReference type="Proteomes" id="UP001159405">
    <property type="component" value="Unassembled WGS sequence"/>
</dbReference>
<evidence type="ECO:0000256" key="1">
    <source>
        <dbReference type="ARBA" id="ARBA00005495"/>
    </source>
</evidence>
<comment type="caution">
    <text evidence="5">The sequence shown here is derived from an EMBL/GenBank/DDBJ whole genome shotgun (WGS) entry which is preliminary data.</text>
</comment>
<evidence type="ECO:0000256" key="2">
    <source>
        <dbReference type="ARBA" id="ARBA00022723"/>
    </source>
</evidence>
<name>A0ABN8NFL2_9CNID</name>
<keyword evidence="2" id="KW-0479">Metal-binding</keyword>
<dbReference type="InterPro" id="IPR052355">
    <property type="entry name" value="CENP-V-like"/>
</dbReference>
<dbReference type="Pfam" id="PF04828">
    <property type="entry name" value="GFA"/>
    <property type="match status" value="1"/>
</dbReference>
<dbReference type="InterPro" id="IPR011057">
    <property type="entry name" value="Mss4-like_sf"/>
</dbReference>
<organism evidence="5 6">
    <name type="scientific">Porites lobata</name>
    <dbReference type="NCBI Taxonomy" id="104759"/>
    <lineage>
        <taxon>Eukaryota</taxon>
        <taxon>Metazoa</taxon>
        <taxon>Cnidaria</taxon>
        <taxon>Anthozoa</taxon>
        <taxon>Hexacorallia</taxon>
        <taxon>Scleractinia</taxon>
        <taxon>Fungiina</taxon>
        <taxon>Poritidae</taxon>
        <taxon>Porites</taxon>
    </lineage>
</organism>
<evidence type="ECO:0000259" key="4">
    <source>
        <dbReference type="PROSITE" id="PS51891"/>
    </source>
</evidence>
<reference evidence="5 6" key="1">
    <citation type="submission" date="2022-05" db="EMBL/GenBank/DDBJ databases">
        <authorList>
            <consortium name="Genoscope - CEA"/>
            <person name="William W."/>
        </authorList>
    </citation>
    <scope>NUCLEOTIDE SEQUENCE [LARGE SCALE GENOMIC DNA]</scope>
</reference>
<dbReference type="EMBL" id="CALNXK010000016">
    <property type="protein sequence ID" value="CAH3103909.1"/>
    <property type="molecule type" value="Genomic_DNA"/>
</dbReference>
<keyword evidence="6" id="KW-1185">Reference proteome</keyword>
<accession>A0ABN8NFL2</accession>
<sequence length="154" mass="17289">MADEGGGLVVEPQTTQTQNSSLVKHTGGCHCGKVRFEVMAPAMLLVLDCNCSICTKKQNKHFIVPEEQFTLLQGQDDLTCYTFNTHQAKHLFCNTCGVQSFYRPRSNPDGYGVMPHCLDVGTVKDIKVEFCDGQNWEKFIANNPEIQERSKKKD</sequence>
<gene>
    <name evidence="5" type="ORF">PLOB_00011457</name>
</gene>
<comment type="similarity">
    <text evidence="1">Belongs to the Gfa family.</text>
</comment>
<keyword evidence="3" id="KW-0862">Zinc</keyword>
<dbReference type="SUPFAM" id="SSF51316">
    <property type="entry name" value="Mss4-like"/>
    <property type="match status" value="1"/>
</dbReference>